<evidence type="ECO:0000259" key="1">
    <source>
        <dbReference type="Pfam" id="PF22733"/>
    </source>
</evidence>
<keyword evidence="3" id="KW-1185">Reference proteome</keyword>
<dbReference type="RefSeq" id="WP_336540112.1">
    <property type="nucleotide sequence ID" value="NZ_JBBAYL010000013.1"/>
</dbReference>
<dbReference type="Pfam" id="PF22733">
    <property type="entry name" value="NNH1"/>
    <property type="match status" value="1"/>
</dbReference>
<dbReference type="Proteomes" id="UP001365781">
    <property type="component" value="Unassembled WGS sequence"/>
</dbReference>
<comment type="caution">
    <text evidence="2">The sequence shown here is derived from an EMBL/GenBank/DDBJ whole genome shotgun (WGS) entry which is preliminary data.</text>
</comment>
<dbReference type="InterPro" id="IPR054547">
    <property type="entry name" value="NNH1"/>
</dbReference>
<organism evidence="2 3">
    <name type="scientific">Streptomyces brasiliscabiei</name>
    <dbReference type="NCBI Taxonomy" id="2736302"/>
    <lineage>
        <taxon>Bacteria</taxon>
        <taxon>Bacillati</taxon>
        <taxon>Actinomycetota</taxon>
        <taxon>Actinomycetes</taxon>
        <taxon>Kitasatosporales</taxon>
        <taxon>Streptomycetaceae</taxon>
        <taxon>Streptomyces</taxon>
    </lineage>
</organism>
<dbReference type="EMBL" id="JBBAYM010000009">
    <property type="protein sequence ID" value="MEI5610693.1"/>
    <property type="molecule type" value="Genomic_DNA"/>
</dbReference>
<evidence type="ECO:0000313" key="2">
    <source>
        <dbReference type="EMBL" id="MEI5610693.1"/>
    </source>
</evidence>
<gene>
    <name evidence="2" type="ORF">WB403_16115</name>
</gene>
<protein>
    <recommendedName>
        <fullName evidence="1">NACHT N-terminal Helical domain-containing protein</fullName>
    </recommendedName>
</protein>
<proteinExistence type="predicted"/>
<accession>A0ABU8GBX8</accession>
<reference evidence="2 3" key="1">
    <citation type="submission" date="2024-03" db="EMBL/GenBank/DDBJ databases">
        <title>First Report of Pectobacterium brasiliscabiei causing potato scab in china.</title>
        <authorList>
            <person name="Handique U."/>
        </authorList>
    </citation>
    <scope>NUCLEOTIDE SEQUENCE [LARGE SCALE GENOMIC DNA]</scope>
    <source>
        <strain evidence="2 3">ZRIMU1503</strain>
    </source>
</reference>
<evidence type="ECO:0000313" key="3">
    <source>
        <dbReference type="Proteomes" id="UP001365781"/>
    </source>
</evidence>
<feature type="domain" description="NACHT N-terminal Helical" evidence="1">
    <location>
        <begin position="7"/>
        <end position="146"/>
    </location>
</feature>
<sequence>MDAAAVGARLASSVVAPLVKKLFAQPGAGAGLVAQPVRVSGLVSFRGEKRVLGEKELQKVAAELVARAVGSAGPAERPVAVDEEEAVALALARTLRALGDLEMDDVQAVQLGHRALSGRLRDADPRVTFDLSDDAARLHDTLVGSCHGRNCPRSVASVTGRGCASARTSPPTTW</sequence>
<name>A0ABU8GBX8_9ACTN</name>